<dbReference type="PANTHER" id="PTHR30486:SF15">
    <property type="entry name" value="TYPE II_IV SECRETION SYSTEM ATPASE"/>
    <property type="match status" value="1"/>
</dbReference>
<comment type="similarity">
    <text evidence="1">Belongs to the GSP E family.</text>
</comment>
<dbReference type="Gene3D" id="3.40.50.300">
    <property type="entry name" value="P-loop containing nucleotide triphosphate hydrolases"/>
    <property type="match status" value="1"/>
</dbReference>
<dbReference type="InterPro" id="IPR001482">
    <property type="entry name" value="T2SS/T4SS_dom"/>
</dbReference>
<protein>
    <submittedName>
        <fullName evidence="4">CpaF family protein</fullName>
    </submittedName>
</protein>
<dbReference type="RefSeq" id="WP_147935572.1">
    <property type="nucleotide sequence ID" value="NZ_VPFD01000015.1"/>
</dbReference>
<dbReference type="InterPro" id="IPR027417">
    <property type="entry name" value="P-loop_NTPase"/>
</dbReference>
<keyword evidence="5" id="KW-1185">Reference proteome</keyword>
<sequence length="461" mass="50461">MNMTPPSSLRERLASMSGSAGTSIGSGAVTRAVAQRGGPIDNRAYHQLKARIHEALLDRVDLESMQRLNQDQIRQELRLLVERLLEEEMVVINDAERKTLTRDIQNEMLGFGPLEPLLADPSVSDILVNTHKQVYVERRGKLELTDVTFTDDAHLMKIIDKIVSRVGRRIDESSPMVDARLPDGSRVNAIIPPLAIDGPVMSIRRFSADPLRLADLVSYGSMTADMAEVLQGLGKAKVNILISGGTGSGKTTMLNVISGFISHYERVVTVEDAAELQLQQPHVVRLETRPPNIEGKGEVSQRALVKNALRMRPDRIILGEVRGEEAMDMLGAMNTGHEGSMATIHANTPRDALTRLENMISMAAPNLPPKAMRQQIASAVGVVVQVSRLTDGKRKVLSISEVTGMEGEVITMQEIFAFRQTGVADDGAVIGQSSATGVRPHFAERLRTFGVNLAPHIFEPR</sequence>
<evidence type="ECO:0000256" key="2">
    <source>
        <dbReference type="SAM" id="MobiDB-lite"/>
    </source>
</evidence>
<dbReference type="Gene3D" id="3.30.450.380">
    <property type="match status" value="1"/>
</dbReference>
<evidence type="ECO:0000259" key="3">
    <source>
        <dbReference type="Pfam" id="PF00437"/>
    </source>
</evidence>
<proteinExistence type="inferred from homology"/>
<dbReference type="Pfam" id="PF00437">
    <property type="entry name" value="T2SSE"/>
    <property type="match status" value="1"/>
</dbReference>
<dbReference type="CDD" id="cd01130">
    <property type="entry name" value="VirB11-like_ATPase"/>
    <property type="match status" value="1"/>
</dbReference>
<name>A0A5C7FSQ3_9BURK</name>
<evidence type="ECO:0000313" key="5">
    <source>
        <dbReference type="Proteomes" id="UP000321413"/>
    </source>
</evidence>
<dbReference type="Proteomes" id="UP000321413">
    <property type="component" value="Unassembled WGS sequence"/>
</dbReference>
<organism evidence="4 5">
    <name type="scientific">Massilia arenae</name>
    <dbReference type="NCBI Taxonomy" id="2603288"/>
    <lineage>
        <taxon>Bacteria</taxon>
        <taxon>Pseudomonadati</taxon>
        <taxon>Pseudomonadota</taxon>
        <taxon>Betaproteobacteria</taxon>
        <taxon>Burkholderiales</taxon>
        <taxon>Oxalobacteraceae</taxon>
        <taxon>Telluria group</taxon>
        <taxon>Massilia</taxon>
    </lineage>
</organism>
<accession>A0A5C7FSQ3</accession>
<dbReference type="SUPFAM" id="SSF52540">
    <property type="entry name" value="P-loop containing nucleoside triphosphate hydrolases"/>
    <property type="match status" value="1"/>
</dbReference>
<evidence type="ECO:0000313" key="4">
    <source>
        <dbReference type="EMBL" id="TXF99122.1"/>
    </source>
</evidence>
<dbReference type="EMBL" id="VPFD01000015">
    <property type="protein sequence ID" value="TXF99122.1"/>
    <property type="molecule type" value="Genomic_DNA"/>
</dbReference>
<dbReference type="GO" id="GO:0016887">
    <property type="term" value="F:ATP hydrolysis activity"/>
    <property type="evidence" value="ECO:0007669"/>
    <property type="project" value="InterPro"/>
</dbReference>
<comment type="caution">
    <text evidence="4">The sequence shown here is derived from an EMBL/GenBank/DDBJ whole genome shotgun (WGS) entry which is preliminary data.</text>
</comment>
<dbReference type="AlphaFoldDB" id="A0A5C7FSQ3"/>
<feature type="region of interest" description="Disordered" evidence="2">
    <location>
        <begin position="1"/>
        <end position="25"/>
    </location>
</feature>
<gene>
    <name evidence="4" type="ORF">FVD38_15115</name>
</gene>
<reference evidence="4 5" key="1">
    <citation type="submission" date="2019-08" db="EMBL/GenBank/DDBJ databases">
        <title>Massilia golmudensis sp. nov., isolated from sand in the Qinghai-Tibetan Plateau.</title>
        <authorList>
            <person name="Zhang B."/>
        </authorList>
    </citation>
    <scope>NUCLEOTIDE SEQUENCE [LARGE SCALE GENOMIC DNA]</scope>
    <source>
        <strain evidence="4 5">GEM5</strain>
    </source>
</reference>
<feature type="domain" description="Bacterial type II secretion system protein E" evidence="3">
    <location>
        <begin position="110"/>
        <end position="389"/>
    </location>
</feature>
<dbReference type="InterPro" id="IPR050921">
    <property type="entry name" value="T4SS_GSP_E_ATPase"/>
</dbReference>
<feature type="compositionally biased region" description="Low complexity" evidence="2">
    <location>
        <begin position="14"/>
        <end position="25"/>
    </location>
</feature>
<dbReference type="PANTHER" id="PTHR30486">
    <property type="entry name" value="TWITCHING MOTILITY PROTEIN PILT"/>
    <property type="match status" value="1"/>
</dbReference>
<evidence type="ECO:0000256" key="1">
    <source>
        <dbReference type="ARBA" id="ARBA00006611"/>
    </source>
</evidence>